<evidence type="ECO:0000259" key="1">
    <source>
        <dbReference type="Pfam" id="PF00535"/>
    </source>
</evidence>
<proteinExistence type="predicted"/>
<dbReference type="AlphaFoldDB" id="A0A2S6G660"/>
<dbReference type="OrthoDB" id="9802649at2"/>
<sequence length="312" mass="35459">MIVKINDVPEPERQPKVSVVMPTYNRAREISRSIRSVLSQSFSDFELIIVDDASKDNTDEVISGFVDSRIRYEKLTSNVGGAEARNIGIRLARGKIVAFQDSDDEWTCSKLEDYLKVFEADVEIGAVFSNFIQIWPGGCRLMPVGLYTLNEKDIYTSLLWQNHVGTPTLVVKKRCLEIVGGFTPEMPRYQDWDLALKLAKITKLTYLKEPTLLSYVTEGSITQNNKAHLFALELLYHQHAKAINADKELRAAWLHRLGDAKICQGIKNGRGMLFEAFRCDPFNVRYFLKFIFSIPGSSRLYNRSKRFFGAGG</sequence>
<dbReference type="InterPro" id="IPR050834">
    <property type="entry name" value="Glycosyltransf_2"/>
</dbReference>
<dbReference type="Proteomes" id="UP000239446">
    <property type="component" value="Unassembled WGS sequence"/>
</dbReference>
<organism evidence="3 4">
    <name type="scientific">Marinobacter persicus</name>
    <dbReference type="NCBI Taxonomy" id="930118"/>
    <lineage>
        <taxon>Bacteria</taxon>
        <taxon>Pseudomonadati</taxon>
        <taxon>Pseudomonadota</taxon>
        <taxon>Gammaproteobacteria</taxon>
        <taxon>Pseudomonadales</taxon>
        <taxon>Marinobacteraceae</taxon>
        <taxon>Marinobacter</taxon>
    </lineage>
</organism>
<dbReference type="GO" id="GO:0016740">
    <property type="term" value="F:transferase activity"/>
    <property type="evidence" value="ECO:0007669"/>
    <property type="project" value="UniProtKB-KW"/>
</dbReference>
<dbReference type="PANTHER" id="PTHR43685:SF11">
    <property type="entry name" value="GLYCOSYLTRANSFERASE TAGX-RELATED"/>
    <property type="match status" value="1"/>
</dbReference>
<evidence type="ECO:0000313" key="2">
    <source>
        <dbReference type="EMBL" id="PPK51361.1"/>
    </source>
</evidence>
<reference evidence="3 4" key="2">
    <citation type="submission" date="2018-02" db="EMBL/GenBank/DDBJ databases">
        <title>Subsurface microbial communities from deep shales in Ohio and West Virginia, USA.</title>
        <authorList>
            <person name="Wrighton K."/>
        </authorList>
    </citation>
    <scope>NUCLEOTIDE SEQUENCE [LARGE SCALE GENOMIC DNA]</scope>
    <source>
        <strain evidence="3 4">UTICA-S1B9</strain>
    </source>
</reference>
<dbReference type="EMBL" id="PTIU01000012">
    <property type="protein sequence ID" value="PPK54614.1"/>
    <property type="molecule type" value="Genomic_DNA"/>
</dbReference>
<dbReference type="Gene3D" id="3.90.550.10">
    <property type="entry name" value="Spore Coat Polysaccharide Biosynthesis Protein SpsA, Chain A"/>
    <property type="match status" value="1"/>
</dbReference>
<reference evidence="2 5" key="1">
    <citation type="submission" date="2018-02" db="EMBL/GenBank/DDBJ databases">
        <title>Deep subsurface shale carbon reservoir microbial communities from Ohio and West Virginia, USA.</title>
        <authorList>
            <person name="Wrighton K."/>
        </authorList>
    </citation>
    <scope>NUCLEOTIDE SEQUENCE [LARGE SCALE GENOMIC DNA]</scope>
    <source>
        <strain evidence="2 5">UTICA-S1B6</strain>
    </source>
</reference>
<dbReference type="EMBL" id="PTIT01000013">
    <property type="protein sequence ID" value="PPK51361.1"/>
    <property type="molecule type" value="Genomic_DNA"/>
</dbReference>
<accession>A0A2S6G660</accession>
<gene>
    <name evidence="3" type="ORF">B0H24_101258</name>
    <name evidence="2" type="ORF">BY455_11358</name>
</gene>
<dbReference type="Pfam" id="PF00535">
    <property type="entry name" value="Glycos_transf_2"/>
    <property type="match status" value="1"/>
</dbReference>
<evidence type="ECO:0000313" key="5">
    <source>
        <dbReference type="Proteomes" id="UP000239648"/>
    </source>
</evidence>
<name>A0A2S6G660_9GAMM</name>
<feature type="domain" description="Glycosyltransferase 2-like" evidence="1">
    <location>
        <begin position="18"/>
        <end position="133"/>
    </location>
</feature>
<protein>
    <submittedName>
        <fullName evidence="3">Glycosyl transferase family 2</fullName>
    </submittedName>
</protein>
<keyword evidence="5" id="KW-1185">Reference proteome</keyword>
<dbReference type="CDD" id="cd00761">
    <property type="entry name" value="Glyco_tranf_GTA_type"/>
    <property type="match status" value="1"/>
</dbReference>
<dbReference type="InterPro" id="IPR001173">
    <property type="entry name" value="Glyco_trans_2-like"/>
</dbReference>
<dbReference type="PANTHER" id="PTHR43685">
    <property type="entry name" value="GLYCOSYLTRANSFERASE"/>
    <property type="match status" value="1"/>
</dbReference>
<evidence type="ECO:0000313" key="4">
    <source>
        <dbReference type="Proteomes" id="UP000239446"/>
    </source>
</evidence>
<keyword evidence="3" id="KW-0808">Transferase</keyword>
<evidence type="ECO:0000313" key="3">
    <source>
        <dbReference type="EMBL" id="PPK54614.1"/>
    </source>
</evidence>
<dbReference type="InterPro" id="IPR029044">
    <property type="entry name" value="Nucleotide-diphossugar_trans"/>
</dbReference>
<dbReference type="RefSeq" id="WP_104416235.1">
    <property type="nucleotide sequence ID" value="NZ_PTIT01000013.1"/>
</dbReference>
<dbReference type="SUPFAM" id="SSF53448">
    <property type="entry name" value="Nucleotide-diphospho-sugar transferases"/>
    <property type="match status" value="1"/>
</dbReference>
<comment type="caution">
    <text evidence="3">The sequence shown here is derived from an EMBL/GenBank/DDBJ whole genome shotgun (WGS) entry which is preliminary data.</text>
</comment>
<dbReference type="Proteomes" id="UP000239648">
    <property type="component" value="Unassembled WGS sequence"/>
</dbReference>